<gene>
    <name evidence="3" type="ORF">G7068_13365</name>
</gene>
<feature type="domain" description="DUF7507" evidence="2">
    <location>
        <begin position="1168"/>
        <end position="1267"/>
    </location>
</feature>
<feature type="transmembrane region" description="Helical" evidence="1">
    <location>
        <begin position="1422"/>
        <end position="1444"/>
    </location>
</feature>
<feature type="domain" description="DUF7507" evidence="2">
    <location>
        <begin position="581"/>
        <end position="685"/>
    </location>
</feature>
<dbReference type="PROSITE" id="PS51318">
    <property type="entry name" value="TAT"/>
    <property type="match status" value="1"/>
</dbReference>
<dbReference type="PANTHER" id="PTHR34819:SF3">
    <property type="entry name" value="CELL SURFACE PROTEIN"/>
    <property type="match status" value="1"/>
</dbReference>
<dbReference type="Gene3D" id="2.60.40.10">
    <property type="entry name" value="Immunoglobulins"/>
    <property type="match status" value="3"/>
</dbReference>
<proteinExistence type="predicted"/>
<reference evidence="3 4" key="1">
    <citation type="submission" date="2020-03" db="EMBL/GenBank/DDBJ databases">
        <title>Leucobacter sp. nov., isolated from beetles.</title>
        <authorList>
            <person name="Hyun D.-W."/>
            <person name="Bae J.-W."/>
        </authorList>
    </citation>
    <scope>NUCLEOTIDE SEQUENCE [LARGE SCALE GENOMIC DNA]</scope>
    <source>
        <strain evidence="3 4">HDW9C</strain>
    </source>
</reference>
<evidence type="ECO:0000259" key="2">
    <source>
        <dbReference type="Pfam" id="PF24346"/>
    </source>
</evidence>
<dbReference type="InterPro" id="IPR051172">
    <property type="entry name" value="Chlamydia_OmcB"/>
</dbReference>
<evidence type="ECO:0000313" key="3">
    <source>
        <dbReference type="EMBL" id="QIK64075.1"/>
    </source>
</evidence>
<dbReference type="RefSeq" id="WP_166292415.1">
    <property type="nucleotide sequence ID" value="NZ_CP049863.1"/>
</dbReference>
<dbReference type="InterPro" id="IPR006311">
    <property type="entry name" value="TAT_signal"/>
</dbReference>
<dbReference type="GO" id="GO:0005975">
    <property type="term" value="P:carbohydrate metabolic process"/>
    <property type="evidence" value="ECO:0007669"/>
    <property type="project" value="UniProtKB-ARBA"/>
</dbReference>
<keyword evidence="1" id="KW-1133">Transmembrane helix</keyword>
<feature type="domain" description="DUF7507" evidence="2">
    <location>
        <begin position="1050"/>
        <end position="1155"/>
    </location>
</feature>
<evidence type="ECO:0000313" key="4">
    <source>
        <dbReference type="Proteomes" id="UP000502677"/>
    </source>
</evidence>
<dbReference type="InterPro" id="IPR047589">
    <property type="entry name" value="DUF11_rpt"/>
</dbReference>
<accession>A0A6G7XHN6</accession>
<keyword evidence="1" id="KW-0472">Membrane</keyword>
<dbReference type="EMBL" id="CP049863">
    <property type="protein sequence ID" value="QIK64075.1"/>
    <property type="molecule type" value="Genomic_DNA"/>
</dbReference>
<feature type="domain" description="DUF7507" evidence="2">
    <location>
        <begin position="814"/>
        <end position="908"/>
    </location>
</feature>
<dbReference type="KEGG" id="lvi:G7068_13365"/>
<dbReference type="Pfam" id="PF24346">
    <property type="entry name" value="DUF7507"/>
    <property type="match status" value="6"/>
</dbReference>
<sequence length="1451" mass="148892">MSNKPSHLSPARERRRSRLRAGLGGSLAVLLGVSLAGAAVPALSAAALSASSATVSGATPLTLAPSTEAPLLAVPSDLPTASYTPEDYSVADEPAPLRDCVPNLLGASGDTSMIPSRDFWLLRGDTMQFKALTTLCAQINNQWNSTPDQLNFSPPASRINWYDPDGDTKGEAVDVGPLCTLTATTGCWDPTFATSLYKVTVTDPVVDSGYYTRQVSGIRAPAGRTGVVQAGLGNTTGSQALRIADPQLKLKKEVCINSGDAGNDGTGAGEGCDPNDDALWVPSQLVAADSTVLWRLTVTNTGNVNLQDVKLATETSSPESNTDSCLAGFQNVDLASGVEFDAGAGEWSEVPNEDGEWPGGETARHVCATEVGKADLTNSAHANATFSEVDLNGNPLVDRFTDPMDNNSHRVGSGVAGATVHTVHADLTLEKFVCASGTGCEPYESDTSAWVKSTSVDRGSDVEWTLVVTNTGNVPLGEVALNSDVLTNENAGNLSDCVVGTKFPSPSGDGLLAVGASTSISCKTQKVANTNKLLPLINTAKVSATPIVTNPDAPGQPFASSLSDEVYSNEDSASVFAELHPALTIQKSASVSTVSKANDVIQYSFLVENTGDVPLSDVKVTDDPAKFTGSGALSAIVCPTTELAVGASFNCLASYRVTQADVDAGSILNVATASGTSPEGDPVDAPESEVIVTAPAAPAISLVKSADRTKFDAAGEKVEYSFVVTNTGNTTLKEITVAETSFTGEPGNLAAVDCPATTLAPGASVTCTATYTTVQADVDRGSVLNTATAEGISPAGAAVVADPSEWKLTAEQNPAASLKKVAYTDELILGETVRYGFRVTNTGNVTLTDVSVSEESFTGNPAFLSEITCPTEPLAPGETVECTANYVVQQADVHSGYLDNTASAKAMPFGMLGAPGLEVKTSPSETTLPGDPRPELELVKTADLSLIKAVGDPIVYTFTVTNTGNVRINDVTVEETSFSGDAKALSALECPTDRVLAPTESLSCTATYAATQADLDSGALKNVAIATGKAPRGDAVESAEAKVTIPTDAKPAISLVKSVDKTSVSKAGESVKYSFAVTNTGNTTFTDLKVVDDAKKFTGTGKLSAVSCPTTKLAPGESVTCTATYEMTQADIDSGSVVNVATANAASPSGIAVTAPESKATVSAKPNAGLAIVKTVDAKVIQSVGQTLNYSFKVTNTGNVTMGNVKVVDDAKQFSGTGKLSAVTCPVTVLAPGESVTCVATYRVTQADLGTESLDNVAFATGLPPRAPGAVISEKSAVVSSNSAVTTPVTPASGNLVVEKQLDGLAAGNAAVQGKVFKIAVTCQAPAENGGPGSVLWSGEVKIKGGQKKLLVDDAGDPWALPGGTRCFAQEIDRGGADVTTIEHDSWENGVVVTAGNPADPQRLQLLVTNTFGPSALALTGYGVSGILILAAIGGAAGLLLMFVRRRRQSA</sequence>
<keyword evidence="1" id="KW-0812">Transmembrane</keyword>
<dbReference type="InterPro" id="IPR055354">
    <property type="entry name" value="DUF7507"/>
</dbReference>
<feature type="domain" description="DUF7507" evidence="2">
    <location>
        <begin position="934"/>
        <end position="1038"/>
    </location>
</feature>
<dbReference type="InterPro" id="IPR013783">
    <property type="entry name" value="Ig-like_fold"/>
</dbReference>
<dbReference type="PANTHER" id="PTHR34819">
    <property type="entry name" value="LARGE CYSTEINE-RICH PERIPLASMIC PROTEIN OMCB"/>
    <property type="match status" value="1"/>
</dbReference>
<keyword evidence="4" id="KW-1185">Reference proteome</keyword>
<organism evidence="3 4">
    <name type="scientific">Leucobacter viscericola</name>
    <dbReference type="NCBI Taxonomy" id="2714935"/>
    <lineage>
        <taxon>Bacteria</taxon>
        <taxon>Bacillati</taxon>
        <taxon>Actinomycetota</taxon>
        <taxon>Actinomycetes</taxon>
        <taxon>Micrococcales</taxon>
        <taxon>Microbacteriaceae</taxon>
        <taxon>Leucobacter</taxon>
    </lineage>
</organism>
<protein>
    <recommendedName>
        <fullName evidence="2">DUF7507 domain-containing protein</fullName>
    </recommendedName>
</protein>
<dbReference type="NCBIfam" id="TIGR01451">
    <property type="entry name" value="B_ant_repeat"/>
    <property type="match status" value="5"/>
</dbReference>
<feature type="domain" description="DUF7507" evidence="2">
    <location>
        <begin position="697"/>
        <end position="800"/>
    </location>
</feature>
<dbReference type="Proteomes" id="UP000502677">
    <property type="component" value="Chromosome"/>
</dbReference>
<evidence type="ECO:0000256" key="1">
    <source>
        <dbReference type="SAM" id="Phobius"/>
    </source>
</evidence>
<name>A0A6G7XHN6_9MICO</name>